<evidence type="ECO:0000256" key="1">
    <source>
        <dbReference type="SAM" id="MobiDB-lite"/>
    </source>
</evidence>
<dbReference type="Gene3D" id="3.10.20.90">
    <property type="entry name" value="Phosphatidylinositol 3-kinase Catalytic Subunit, Chain A, domain 1"/>
    <property type="match status" value="1"/>
</dbReference>
<dbReference type="GO" id="GO:0043130">
    <property type="term" value="F:ubiquitin binding"/>
    <property type="evidence" value="ECO:0007669"/>
    <property type="project" value="TreeGrafter"/>
</dbReference>
<dbReference type="EMBL" id="KV744869">
    <property type="protein sequence ID" value="OCK83096.1"/>
    <property type="molecule type" value="Genomic_DNA"/>
</dbReference>
<proteinExistence type="predicted"/>
<keyword evidence="4" id="KW-1185">Reference proteome</keyword>
<dbReference type="Pfam" id="PF00240">
    <property type="entry name" value="ubiquitin"/>
    <property type="match status" value="1"/>
</dbReference>
<dbReference type="SMART" id="SM00213">
    <property type="entry name" value="UBQ"/>
    <property type="match status" value="2"/>
</dbReference>
<dbReference type="PROSITE" id="PS50053">
    <property type="entry name" value="UBIQUITIN_2"/>
    <property type="match status" value="2"/>
</dbReference>
<dbReference type="GO" id="GO:0043161">
    <property type="term" value="P:proteasome-mediated ubiquitin-dependent protein catabolic process"/>
    <property type="evidence" value="ECO:0007669"/>
    <property type="project" value="TreeGrafter"/>
</dbReference>
<dbReference type="GO" id="GO:0031593">
    <property type="term" value="F:polyubiquitin modification-dependent protein binding"/>
    <property type="evidence" value="ECO:0007669"/>
    <property type="project" value="TreeGrafter"/>
</dbReference>
<protein>
    <recommendedName>
        <fullName evidence="2">Ubiquitin-like domain-containing protein</fullName>
    </recommendedName>
</protein>
<reference evidence="3 4" key="1">
    <citation type="journal article" date="2016" name="Nat. Commun.">
        <title>Ectomycorrhizal ecology is imprinted in the genome of the dominant symbiotic fungus Cenococcum geophilum.</title>
        <authorList>
            <consortium name="DOE Joint Genome Institute"/>
            <person name="Peter M."/>
            <person name="Kohler A."/>
            <person name="Ohm R.A."/>
            <person name="Kuo A."/>
            <person name="Krutzmann J."/>
            <person name="Morin E."/>
            <person name="Arend M."/>
            <person name="Barry K.W."/>
            <person name="Binder M."/>
            <person name="Choi C."/>
            <person name="Clum A."/>
            <person name="Copeland A."/>
            <person name="Grisel N."/>
            <person name="Haridas S."/>
            <person name="Kipfer T."/>
            <person name="LaButti K."/>
            <person name="Lindquist E."/>
            <person name="Lipzen A."/>
            <person name="Maire R."/>
            <person name="Meier B."/>
            <person name="Mihaltcheva S."/>
            <person name="Molinier V."/>
            <person name="Murat C."/>
            <person name="Poggeler S."/>
            <person name="Quandt C.A."/>
            <person name="Sperisen C."/>
            <person name="Tritt A."/>
            <person name="Tisserant E."/>
            <person name="Crous P.W."/>
            <person name="Henrissat B."/>
            <person name="Nehls U."/>
            <person name="Egli S."/>
            <person name="Spatafora J.W."/>
            <person name="Grigoriev I.V."/>
            <person name="Martin F.M."/>
        </authorList>
    </citation>
    <scope>NUCLEOTIDE SEQUENCE [LARGE SCALE GENOMIC DNA]</scope>
    <source>
        <strain evidence="3 4">CBS 459.81</strain>
    </source>
</reference>
<dbReference type="GO" id="GO:0005654">
    <property type="term" value="C:nucleoplasm"/>
    <property type="evidence" value="ECO:0007669"/>
    <property type="project" value="TreeGrafter"/>
</dbReference>
<sequence>MSIQFQSEYPYAIRVLLNGNNVASRGNVTVSKTSPHDKTLQPDHDYLVVSKNRLIDNIVINGSNMRKVLGSRGPGCSADAEISTEVLGTLRFEITPEKEKNIHLKVETMRDHTDSQSRSPMFTMAASDGEHLSDLRARLQSHPSVALEDDDEILLGFRGRKLKDYTKSLRQLNMIEDSVIYVSQKRNWGPQGIDFNLIINTLNGEPVGIKIDSWATVEDLKTEISTLKGFPVEDIRLLYRGKGVYGDDRKLGEFGICNGSSVHAVFRLRPTATSPSQPLSSIRPNPTKVGIRRLGFKSTVRDSSTYTWDWSQTKTFSVQILNTIQLTHFTSVSHPESPIMPPVVQSETSPGKPF</sequence>
<dbReference type="OrthoDB" id="428577at2759"/>
<dbReference type="SUPFAM" id="SSF54236">
    <property type="entry name" value="Ubiquitin-like"/>
    <property type="match status" value="2"/>
</dbReference>
<dbReference type="GO" id="GO:0005829">
    <property type="term" value="C:cytosol"/>
    <property type="evidence" value="ECO:0007669"/>
    <property type="project" value="TreeGrafter"/>
</dbReference>
<feature type="domain" description="Ubiquitin-like" evidence="2">
    <location>
        <begin position="195"/>
        <end position="271"/>
    </location>
</feature>
<dbReference type="InterPro" id="IPR000626">
    <property type="entry name" value="Ubiquitin-like_dom"/>
</dbReference>
<evidence type="ECO:0000259" key="2">
    <source>
        <dbReference type="PROSITE" id="PS50053"/>
    </source>
</evidence>
<dbReference type="GO" id="GO:0070628">
    <property type="term" value="F:proteasome binding"/>
    <property type="evidence" value="ECO:0007669"/>
    <property type="project" value="TreeGrafter"/>
</dbReference>
<feature type="compositionally biased region" description="Polar residues" evidence="1">
    <location>
        <begin position="345"/>
        <end position="354"/>
    </location>
</feature>
<dbReference type="Proteomes" id="UP000250266">
    <property type="component" value="Unassembled WGS sequence"/>
</dbReference>
<accession>A0A8E2EG06</accession>
<dbReference type="CDD" id="cd17039">
    <property type="entry name" value="Ubl_ubiquitin_like"/>
    <property type="match status" value="1"/>
</dbReference>
<dbReference type="AlphaFoldDB" id="A0A8E2EG06"/>
<evidence type="ECO:0000313" key="4">
    <source>
        <dbReference type="Proteomes" id="UP000250266"/>
    </source>
</evidence>
<dbReference type="PANTHER" id="PTHR10621:SF0">
    <property type="entry name" value="UV EXCISION REPAIR PROTEIN RAD23"/>
    <property type="match status" value="1"/>
</dbReference>
<dbReference type="InterPro" id="IPR029071">
    <property type="entry name" value="Ubiquitin-like_domsf"/>
</dbReference>
<feature type="domain" description="Ubiquitin-like" evidence="2">
    <location>
        <begin position="102"/>
        <end position="189"/>
    </location>
</feature>
<gene>
    <name evidence="3" type="ORF">K432DRAFT_402304</name>
</gene>
<dbReference type="PANTHER" id="PTHR10621">
    <property type="entry name" value="UV EXCISION REPAIR PROTEIN RAD23"/>
    <property type="match status" value="1"/>
</dbReference>
<name>A0A8E2EG06_9PEZI</name>
<feature type="region of interest" description="Disordered" evidence="1">
    <location>
        <begin position="335"/>
        <end position="354"/>
    </location>
</feature>
<organism evidence="3 4">
    <name type="scientific">Lepidopterella palustris CBS 459.81</name>
    <dbReference type="NCBI Taxonomy" id="1314670"/>
    <lineage>
        <taxon>Eukaryota</taxon>
        <taxon>Fungi</taxon>
        <taxon>Dikarya</taxon>
        <taxon>Ascomycota</taxon>
        <taxon>Pezizomycotina</taxon>
        <taxon>Dothideomycetes</taxon>
        <taxon>Pleosporomycetidae</taxon>
        <taxon>Mytilinidiales</taxon>
        <taxon>Argynnaceae</taxon>
        <taxon>Lepidopterella</taxon>
    </lineage>
</organism>
<evidence type="ECO:0000313" key="3">
    <source>
        <dbReference type="EMBL" id="OCK83096.1"/>
    </source>
</evidence>